<evidence type="ECO:0000313" key="2">
    <source>
        <dbReference type="EnsemblPlants" id="Zm00001eb284550_P001"/>
    </source>
</evidence>
<reference evidence="3" key="1">
    <citation type="journal article" date="2009" name="Science">
        <title>The B73 maize genome: complexity, diversity, and dynamics.</title>
        <authorList>
            <person name="Schnable P.S."/>
            <person name="Ware D."/>
            <person name="Fulton R.S."/>
            <person name="Stein J.C."/>
            <person name="Wei F."/>
            <person name="Pasternak S."/>
            <person name="Liang C."/>
            <person name="Zhang J."/>
            <person name="Fulton L."/>
            <person name="Graves T.A."/>
            <person name="Minx P."/>
            <person name="Reily A.D."/>
            <person name="Courtney L."/>
            <person name="Kruchowski S.S."/>
            <person name="Tomlinson C."/>
            <person name="Strong C."/>
            <person name="Delehaunty K."/>
            <person name="Fronick C."/>
            <person name="Courtney B."/>
            <person name="Rock S.M."/>
            <person name="Belter E."/>
            <person name="Du F."/>
            <person name="Kim K."/>
            <person name="Abbott R.M."/>
            <person name="Cotton M."/>
            <person name="Levy A."/>
            <person name="Marchetto P."/>
            <person name="Ochoa K."/>
            <person name="Jackson S.M."/>
            <person name="Gillam B."/>
            <person name="Chen W."/>
            <person name="Yan L."/>
            <person name="Higginbotham J."/>
            <person name="Cardenas M."/>
            <person name="Waligorski J."/>
            <person name="Applebaum E."/>
            <person name="Phelps L."/>
            <person name="Falcone J."/>
            <person name="Kanchi K."/>
            <person name="Thane T."/>
            <person name="Scimone A."/>
            <person name="Thane N."/>
            <person name="Henke J."/>
            <person name="Wang T."/>
            <person name="Ruppert J."/>
            <person name="Shah N."/>
            <person name="Rotter K."/>
            <person name="Hodges J."/>
            <person name="Ingenthron E."/>
            <person name="Cordes M."/>
            <person name="Kohlberg S."/>
            <person name="Sgro J."/>
            <person name="Delgado B."/>
            <person name="Mead K."/>
            <person name="Chinwalla A."/>
            <person name="Leonard S."/>
            <person name="Crouse K."/>
            <person name="Collura K."/>
            <person name="Kudrna D."/>
            <person name="Currie J."/>
            <person name="He R."/>
            <person name="Angelova A."/>
            <person name="Rajasekar S."/>
            <person name="Mueller T."/>
            <person name="Lomeli R."/>
            <person name="Scara G."/>
            <person name="Ko A."/>
            <person name="Delaney K."/>
            <person name="Wissotski M."/>
            <person name="Lopez G."/>
            <person name="Campos D."/>
            <person name="Braidotti M."/>
            <person name="Ashley E."/>
            <person name="Golser W."/>
            <person name="Kim H."/>
            <person name="Lee S."/>
            <person name="Lin J."/>
            <person name="Dujmic Z."/>
            <person name="Kim W."/>
            <person name="Talag J."/>
            <person name="Zuccolo A."/>
            <person name="Fan C."/>
            <person name="Sebastian A."/>
            <person name="Kramer M."/>
            <person name="Spiegel L."/>
            <person name="Nascimento L."/>
            <person name="Zutavern T."/>
            <person name="Miller B."/>
            <person name="Ambroise C."/>
            <person name="Muller S."/>
            <person name="Spooner W."/>
            <person name="Narechania A."/>
            <person name="Ren L."/>
            <person name="Wei S."/>
            <person name="Kumari S."/>
            <person name="Faga B."/>
            <person name="Levy M.J."/>
            <person name="McMahan L."/>
            <person name="Van Buren P."/>
            <person name="Vaughn M.W."/>
            <person name="Ying K."/>
            <person name="Yeh C.-T."/>
            <person name="Emrich S.J."/>
            <person name="Jia Y."/>
            <person name="Kalyanaraman A."/>
            <person name="Hsia A.-P."/>
            <person name="Barbazuk W.B."/>
            <person name="Baucom R.S."/>
            <person name="Brutnell T.P."/>
            <person name="Carpita N.C."/>
            <person name="Chaparro C."/>
            <person name="Chia J.-M."/>
            <person name="Deragon J.-M."/>
            <person name="Estill J.C."/>
            <person name="Fu Y."/>
            <person name="Jeddeloh J.A."/>
            <person name="Han Y."/>
            <person name="Lee H."/>
            <person name="Li P."/>
            <person name="Lisch D.R."/>
            <person name="Liu S."/>
            <person name="Liu Z."/>
            <person name="Nagel D.H."/>
            <person name="McCann M.C."/>
            <person name="SanMiguel P."/>
            <person name="Myers A.M."/>
            <person name="Nettleton D."/>
            <person name="Nguyen J."/>
            <person name="Penning B.W."/>
            <person name="Ponnala L."/>
            <person name="Schneider K.L."/>
            <person name="Schwartz D.C."/>
            <person name="Sharma A."/>
            <person name="Soderlund C."/>
            <person name="Springer N.M."/>
            <person name="Sun Q."/>
            <person name="Wang H."/>
            <person name="Waterman M."/>
            <person name="Westerman R."/>
            <person name="Wolfgruber T.K."/>
            <person name="Yang L."/>
            <person name="Yu Y."/>
            <person name="Zhang L."/>
            <person name="Zhou S."/>
            <person name="Zhu Q."/>
            <person name="Bennetzen J.L."/>
            <person name="Dawe R.K."/>
            <person name="Jiang J."/>
            <person name="Jiang N."/>
            <person name="Presting G.G."/>
            <person name="Wessler S.R."/>
            <person name="Aluru S."/>
            <person name="Martienssen R.A."/>
            <person name="Clifton S.W."/>
            <person name="McCombie W.R."/>
            <person name="Wing R.A."/>
            <person name="Wilson R.K."/>
        </authorList>
    </citation>
    <scope>NUCLEOTIDE SEQUENCE [LARGE SCALE GENOMIC DNA]</scope>
    <source>
        <strain evidence="3">cv. B73</strain>
    </source>
</reference>
<dbReference type="Gramene" id="Zm00001eb284550_T001">
    <property type="protein sequence ID" value="Zm00001eb284550_P001"/>
    <property type="gene ID" value="Zm00001eb284550"/>
</dbReference>
<accession>A0A804PYT3</accession>
<feature type="compositionally biased region" description="Polar residues" evidence="1">
    <location>
        <begin position="74"/>
        <end position="90"/>
    </location>
</feature>
<reference evidence="2" key="2">
    <citation type="submission" date="2019-07" db="EMBL/GenBank/DDBJ databases">
        <authorList>
            <person name="Seetharam A."/>
            <person name="Woodhouse M."/>
            <person name="Cannon E."/>
        </authorList>
    </citation>
    <scope>NUCLEOTIDE SEQUENCE [LARGE SCALE GENOMIC DNA]</scope>
    <source>
        <strain evidence="2">cv. B73</strain>
    </source>
</reference>
<feature type="region of interest" description="Disordered" evidence="1">
    <location>
        <begin position="71"/>
        <end position="113"/>
    </location>
</feature>
<organism evidence="2 3">
    <name type="scientific">Zea mays</name>
    <name type="common">Maize</name>
    <dbReference type="NCBI Taxonomy" id="4577"/>
    <lineage>
        <taxon>Eukaryota</taxon>
        <taxon>Viridiplantae</taxon>
        <taxon>Streptophyta</taxon>
        <taxon>Embryophyta</taxon>
        <taxon>Tracheophyta</taxon>
        <taxon>Spermatophyta</taxon>
        <taxon>Magnoliopsida</taxon>
        <taxon>Liliopsida</taxon>
        <taxon>Poales</taxon>
        <taxon>Poaceae</taxon>
        <taxon>PACMAD clade</taxon>
        <taxon>Panicoideae</taxon>
        <taxon>Andropogonodae</taxon>
        <taxon>Andropogoneae</taxon>
        <taxon>Tripsacinae</taxon>
        <taxon>Zea</taxon>
    </lineage>
</organism>
<protein>
    <submittedName>
        <fullName evidence="2">Uncharacterized protein</fullName>
    </submittedName>
</protein>
<dbReference type="EnsemblPlants" id="Zm00001eb284550_T001">
    <property type="protein sequence ID" value="Zm00001eb284550_P001"/>
    <property type="gene ID" value="Zm00001eb284550"/>
</dbReference>
<proteinExistence type="predicted"/>
<dbReference type="Proteomes" id="UP000007305">
    <property type="component" value="Chromosome 6"/>
</dbReference>
<dbReference type="InParanoid" id="A0A804PYT3"/>
<reference evidence="2" key="3">
    <citation type="submission" date="2021-05" db="UniProtKB">
        <authorList>
            <consortium name="EnsemblPlants"/>
        </authorList>
    </citation>
    <scope>IDENTIFICATION</scope>
    <source>
        <strain evidence="2">cv. B73</strain>
    </source>
</reference>
<dbReference type="AlphaFoldDB" id="A0A804PYT3"/>
<keyword evidence="3" id="KW-1185">Reference proteome</keyword>
<evidence type="ECO:0000313" key="3">
    <source>
        <dbReference type="Proteomes" id="UP000007305"/>
    </source>
</evidence>
<name>A0A804PYT3_MAIZE</name>
<sequence>MGNLNLNSQYATFPFLGSYSGLLQPEADITNQVLSPMAPTCRYRHGSFIPHRLNADGSRFMHDIKHPASRHDTTLNFGARSSRQTPSSYPEDTALGIGGARPLQGSIVHSPLP</sequence>
<evidence type="ECO:0000256" key="1">
    <source>
        <dbReference type="SAM" id="MobiDB-lite"/>
    </source>
</evidence>